<feature type="region of interest" description="Disordered" evidence="5">
    <location>
        <begin position="223"/>
        <end position="286"/>
    </location>
</feature>
<dbReference type="AlphaFoldDB" id="A0A0L0FMF8"/>
<evidence type="ECO:0000256" key="1">
    <source>
        <dbReference type="ARBA" id="ARBA00004604"/>
    </source>
</evidence>
<feature type="compositionally biased region" description="Basic and acidic residues" evidence="5">
    <location>
        <begin position="423"/>
        <end position="444"/>
    </location>
</feature>
<name>A0A0L0FMF8_9EUKA</name>
<sequence>MLTYSRDTCPYSDAGEDDDETIAETVLRQYQMDRLKYYYAVVECDAVETARAIYKECDGQEFLNSGCVMDLRFIPADMEFDEEVKQVATMVPTNYEPRDFTSGAQQQSKLKVTWDQNDPERAVTLHTAVTEEQLEEMDFKNFLASGSSDDESDDDDAGKQKYSELIAELKGTEAAKGDEVDMEITFAPGLKDDANAMLKKKEARDAAEKLGVWDQYLHKKREKKKTARKAAKEGTEMLDDDDDVAIDRNDPFFDEDFGSDFEDPDESRGNKATKPSSATQVRGMQESIRRNGVDKDWFSRTNLLAVFLFSTNVQPHCAHVHKKSKVGKKADAAPDVDMELLLLPDNVAETGKEHFDLKEIIKQEKQKGRKGKKKSKKGAAEAVADDFKVDVADDRFQALFKKAEYAIDPTDAKYKSTKAMKTLQDERTKRRNKNENGHAEEPQQKKAKNKTTSTKALVDSIKRQAANNKSSKAGKRSGRTAE</sequence>
<evidence type="ECO:0000256" key="4">
    <source>
        <dbReference type="ARBA" id="ARBA00023242"/>
    </source>
</evidence>
<dbReference type="InterPro" id="IPR056750">
    <property type="entry name" value="RRM_ESF1"/>
</dbReference>
<gene>
    <name evidence="8" type="ORF">SARC_09604</name>
</gene>
<keyword evidence="9" id="KW-1185">Reference proteome</keyword>
<evidence type="ECO:0000313" key="8">
    <source>
        <dbReference type="EMBL" id="KNC77947.1"/>
    </source>
</evidence>
<dbReference type="Pfam" id="PF08159">
    <property type="entry name" value="NUC153"/>
    <property type="match status" value="1"/>
</dbReference>
<accession>A0A0L0FMF8</accession>
<dbReference type="InterPro" id="IPR012580">
    <property type="entry name" value="NUC153"/>
</dbReference>
<feature type="compositionally biased region" description="Basic residues" evidence="5">
    <location>
        <begin position="472"/>
        <end position="482"/>
    </location>
</feature>
<keyword evidence="3" id="KW-0175">Coiled coil</keyword>
<protein>
    <submittedName>
        <fullName evidence="8">Uncharacterized protein</fullName>
    </submittedName>
</protein>
<dbReference type="PANTHER" id="PTHR12202:SF0">
    <property type="entry name" value="ESF1 HOMOLOG"/>
    <property type="match status" value="1"/>
</dbReference>
<evidence type="ECO:0000256" key="3">
    <source>
        <dbReference type="ARBA" id="ARBA00023054"/>
    </source>
</evidence>
<organism evidence="8 9">
    <name type="scientific">Sphaeroforma arctica JP610</name>
    <dbReference type="NCBI Taxonomy" id="667725"/>
    <lineage>
        <taxon>Eukaryota</taxon>
        <taxon>Ichthyosporea</taxon>
        <taxon>Ichthyophonida</taxon>
        <taxon>Sphaeroforma</taxon>
    </lineage>
</organism>
<feature type="compositionally biased region" description="Acidic residues" evidence="5">
    <location>
        <begin position="252"/>
        <end position="265"/>
    </location>
</feature>
<dbReference type="EMBL" id="KQ242594">
    <property type="protein sequence ID" value="KNC77947.1"/>
    <property type="molecule type" value="Genomic_DNA"/>
</dbReference>
<evidence type="ECO:0000256" key="2">
    <source>
        <dbReference type="ARBA" id="ARBA00009087"/>
    </source>
</evidence>
<comment type="similarity">
    <text evidence="2">Belongs to the ESF1 family.</text>
</comment>
<dbReference type="InterPro" id="IPR039754">
    <property type="entry name" value="Esf1"/>
</dbReference>
<dbReference type="GO" id="GO:0003723">
    <property type="term" value="F:RNA binding"/>
    <property type="evidence" value="ECO:0007669"/>
    <property type="project" value="TreeGrafter"/>
</dbReference>
<evidence type="ECO:0000259" key="6">
    <source>
        <dbReference type="Pfam" id="PF08159"/>
    </source>
</evidence>
<feature type="region of interest" description="Disordered" evidence="5">
    <location>
        <begin position="411"/>
        <end position="482"/>
    </location>
</feature>
<feature type="domain" description="NUC153" evidence="6">
    <location>
        <begin position="393"/>
        <end position="421"/>
    </location>
</feature>
<dbReference type="RefSeq" id="XP_014151849.1">
    <property type="nucleotide sequence ID" value="XM_014296374.1"/>
</dbReference>
<evidence type="ECO:0000256" key="5">
    <source>
        <dbReference type="SAM" id="MobiDB-lite"/>
    </source>
</evidence>
<dbReference type="eggNOG" id="KOG2318">
    <property type="taxonomic scope" value="Eukaryota"/>
</dbReference>
<feature type="domain" description="ESF1 RRM" evidence="7">
    <location>
        <begin position="15"/>
        <end position="89"/>
    </location>
</feature>
<keyword evidence="4" id="KW-0539">Nucleus</keyword>
<dbReference type="STRING" id="667725.A0A0L0FMF8"/>
<dbReference type="GO" id="GO:0005730">
    <property type="term" value="C:nucleolus"/>
    <property type="evidence" value="ECO:0007669"/>
    <property type="project" value="UniProtKB-SubCell"/>
</dbReference>
<dbReference type="Proteomes" id="UP000054560">
    <property type="component" value="Unassembled WGS sequence"/>
</dbReference>
<proteinExistence type="inferred from homology"/>
<evidence type="ECO:0000313" key="9">
    <source>
        <dbReference type="Proteomes" id="UP000054560"/>
    </source>
</evidence>
<evidence type="ECO:0000259" key="7">
    <source>
        <dbReference type="Pfam" id="PF25121"/>
    </source>
</evidence>
<dbReference type="OrthoDB" id="431825at2759"/>
<comment type="subcellular location">
    <subcellularLocation>
        <location evidence="1">Nucleus</location>
        <location evidence="1">Nucleolus</location>
    </subcellularLocation>
</comment>
<reference evidence="8 9" key="1">
    <citation type="submission" date="2011-02" db="EMBL/GenBank/DDBJ databases">
        <title>The Genome Sequence of Sphaeroforma arctica JP610.</title>
        <authorList>
            <consortium name="The Broad Institute Genome Sequencing Platform"/>
            <person name="Russ C."/>
            <person name="Cuomo C."/>
            <person name="Young S.K."/>
            <person name="Zeng Q."/>
            <person name="Gargeya S."/>
            <person name="Alvarado L."/>
            <person name="Berlin A."/>
            <person name="Chapman S.B."/>
            <person name="Chen Z."/>
            <person name="Freedman E."/>
            <person name="Gellesch M."/>
            <person name="Goldberg J."/>
            <person name="Griggs A."/>
            <person name="Gujja S."/>
            <person name="Heilman E."/>
            <person name="Heiman D."/>
            <person name="Howarth C."/>
            <person name="Mehta T."/>
            <person name="Neiman D."/>
            <person name="Pearson M."/>
            <person name="Roberts A."/>
            <person name="Saif S."/>
            <person name="Shea T."/>
            <person name="Shenoy N."/>
            <person name="Sisk P."/>
            <person name="Stolte C."/>
            <person name="Sykes S."/>
            <person name="White J."/>
            <person name="Yandava C."/>
            <person name="Burger G."/>
            <person name="Gray M.W."/>
            <person name="Holland P.W.H."/>
            <person name="King N."/>
            <person name="Lang F.B.F."/>
            <person name="Roger A.J."/>
            <person name="Ruiz-Trillo I."/>
            <person name="Haas B."/>
            <person name="Nusbaum C."/>
            <person name="Birren B."/>
        </authorList>
    </citation>
    <scope>NUCLEOTIDE SEQUENCE [LARGE SCALE GENOMIC DNA]</scope>
    <source>
        <strain evidence="8 9">JP610</strain>
    </source>
</reference>
<dbReference type="GeneID" id="25910108"/>
<feature type="compositionally biased region" description="Polar residues" evidence="5">
    <location>
        <begin position="273"/>
        <end position="282"/>
    </location>
</feature>
<dbReference type="Pfam" id="PF25121">
    <property type="entry name" value="RRM_ESF1"/>
    <property type="match status" value="1"/>
</dbReference>
<dbReference type="PANTHER" id="PTHR12202">
    <property type="entry name" value="ESF1 HOMOLOG"/>
    <property type="match status" value="1"/>
</dbReference>
<dbReference type="GO" id="GO:0006364">
    <property type="term" value="P:rRNA processing"/>
    <property type="evidence" value="ECO:0007669"/>
    <property type="project" value="InterPro"/>
</dbReference>